<keyword evidence="4" id="KW-0805">Transcription regulation</keyword>
<sequence length="752" mass="84156">MTGGIAYDGVEGAGGGNIFDGKKFWVAQRVPMRTHFVDMIKMNGGAIVPLENRADYLIADHARQKDAPPGSYSYQFIEDSVKNGILQVEDRYLICQPDMPRPPGSSAPIKRTRAPFSKAEDAALVEWVLSHHTARTGNAIYQEFEAHNPSHTWQSWRNRWMKSLCNLPQDELERMANSASSLQQKKQPETTSDAGAPNPLVNEQDAVTTGVSPPREIRQPRAPEAQKEPEQNHPLLPDELDVENGRQEGDLPEEGFYEEFYAVRDQFYADLKEFAEQKDISIEFQPNIGGRTIDLFALAQAVDLQDVPPEQVDWNGVARKMRCNPGSRDVADRLQRCYEDNLSAFLAAMDEYENEQEHSQLDEGETQEDRNAADVCSPGSERVPDIPSDPPSGARRKRSLDDEDMIPSSRSKRRKLDRNVQIPSTPDHVLKVVRNTPRAAQDESPTARRRVVAAFVEIKDSQDDTQAALPPPRTPNGRTSAYKSREPGPDVSHTPRLDTQQSTFDVTPSQQLRSEDRLTTSPVDRGRRDQPTSSSGPIPEEQQTRQQTRDLGSDSHRLPDPSLSPSAPARHTKAARRTLPSSFTAHGTQTARPARTSLPSGAAARRERSPDAHDPANHPDPRPRRDSPNFNTIEGWVEHYQAMGYPHDIVVAALKATTLTPGGTAAHVMESLRSGQGIPQNYEGVWTDRDDRSLRLVVSAGDLDRNVMDAQESRMLKKARKERARLLHKHREERMSVRKAFLEAQDQEEGRA</sequence>
<keyword evidence="7 8" id="KW-0539">Nucleus</keyword>
<comment type="function">
    <text evidence="8">Involved in the regulation of telomere length, clustering and has a specific role in telomere position effect (TPE).</text>
</comment>
<dbReference type="Gene3D" id="1.10.150.60">
    <property type="entry name" value="ARID DNA-binding domain"/>
    <property type="match status" value="1"/>
</dbReference>
<dbReference type="SUPFAM" id="SSF46774">
    <property type="entry name" value="ARID-like"/>
    <property type="match status" value="1"/>
</dbReference>
<comment type="caution">
    <text evidence="11">The sequence shown here is derived from an EMBL/GenBank/DDBJ whole genome shotgun (WGS) entry which is preliminary data.</text>
</comment>
<dbReference type="Pfam" id="PF01388">
    <property type="entry name" value="ARID"/>
    <property type="match status" value="1"/>
</dbReference>
<dbReference type="Pfam" id="PF16589">
    <property type="entry name" value="BRCT_2"/>
    <property type="match status" value="1"/>
</dbReference>
<dbReference type="InterPro" id="IPR036420">
    <property type="entry name" value="BRCT_dom_sf"/>
</dbReference>
<feature type="region of interest" description="Disordered" evidence="9">
    <location>
        <begin position="175"/>
        <end position="250"/>
    </location>
</feature>
<comment type="subunit">
    <text evidence="8">Homodimer.</text>
</comment>
<dbReference type="Gene3D" id="3.40.50.10190">
    <property type="entry name" value="BRCT domain"/>
    <property type="match status" value="1"/>
</dbReference>
<dbReference type="InterPro" id="IPR038104">
    <property type="entry name" value="Rap1_C_sf"/>
</dbReference>
<evidence type="ECO:0000256" key="8">
    <source>
        <dbReference type="RuleBase" id="RU367107"/>
    </source>
</evidence>
<protein>
    <recommendedName>
        <fullName evidence="8">DNA-binding protein RAP1</fullName>
    </recommendedName>
</protein>
<feature type="region of interest" description="Disordered" evidence="9">
    <location>
        <begin position="353"/>
        <end position="428"/>
    </location>
</feature>
<dbReference type="Pfam" id="PF08914">
    <property type="entry name" value="Myb_Rap1"/>
    <property type="match status" value="1"/>
</dbReference>
<keyword evidence="2 8" id="KW-0158">Chromosome</keyword>
<dbReference type="Gene3D" id="1.10.10.60">
    <property type="entry name" value="Homeodomain-like"/>
    <property type="match status" value="1"/>
</dbReference>
<feature type="region of interest" description="Disordered" evidence="9">
    <location>
        <begin position="455"/>
        <end position="630"/>
    </location>
</feature>
<dbReference type="Pfam" id="PF11626">
    <property type="entry name" value="Rap1_C"/>
    <property type="match status" value="1"/>
</dbReference>
<dbReference type="GO" id="GO:0042162">
    <property type="term" value="F:telomeric DNA binding"/>
    <property type="evidence" value="ECO:0007669"/>
    <property type="project" value="TreeGrafter"/>
</dbReference>
<dbReference type="PROSITE" id="PS51011">
    <property type="entry name" value="ARID"/>
    <property type="match status" value="1"/>
</dbReference>
<evidence type="ECO:0000256" key="2">
    <source>
        <dbReference type="ARBA" id="ARBA00022454"/>
    </source>
</evidence>
<dbReference type="STRING" id="857340.A0A086SVR4"/>
<evidence type="ECO:0000313" key="11">
    <source>
        <dbReference type="EMBL" id="KFH41196.1"/>
    </source>
</evidence>
<dbReference type="InterPro" id="IPR001357">
    <property type="entry name" value="BRCT_dom"/>
</dbReference>
<dbReference type="InterPro" id="IPR001606">
    <property type="entry name" value="ARID_dom"/>
</dbReference>
<feature type="compositionally biased region" description="Basic and acidic residues" evidence="9">
    <location>
        <begin position="215"/>
        <end position="231"/>
    </location>
</feature>
<dbReference type="Proteomes" id="UP000029964">
    <property type="component" value="Unassembled WGS sequence"/>
</dbReference>
<keyword evidence="6" id="KW-0804">Transcription</keyword>
<name>A0A086SVR4_HAPC1</name>
<dbReference type="CDD" id="cd16100">
    <property type="entry name" value="ARID"/>
    <property type="match status" value="1"/>
</dbReference>
<evidence type="ECO:0000256" key="5">
    <source>
        <dbReference type="ARBA" id="ARBA00023159"/>
    </source>
</evidence>
<evidence type="ECO:0000256" key="6">
    <source>
        <dbReference type="ARBA" id="ARBA00023163"/>
    </source>
</evidence>
<dbReference type="PANTHER" id="PTHR16466:SF6">
    <property type="entry name" value="TELOMERIC REPEAT-BINDING FACTOR 2-INTERACTING PROTEIN 1"/>
    <property type="match status" value="1"/>
</dbReference>
<evidence type="ECO:0000256" key="1">
    <source>
        <dbReference type="ARBA" id="ARBA00010467"/>
    </source>
</evidence>
<feature type="compositionally biased region" description="Low complexity" evidence="9">
    <location>
        <begin position="560"/>
        <end position="569"/>
    </location>
</feature>
<dbReference type="SUPFAM" id="SSF46689">
    <property type="entry name" value="Homeodomain-like"/>
    <property type="match status" value="1"/>
</dbReference>
<reference evidence="12" key="1">
    <citation type="journal article" date="2014" name="Genome Announc.">
        <title>Genome sequence and annotation of Acremonium chrysogenum, producer of the beta-lactam antibiotic cephalosporin C.</title>
        <authorList>
            <person name="Terfehr D."/>
            <person name="Dahlmann T.A."/>
            <person name="Specht T."/>
            <person name="Zadra I."/>
            <person name="Kuernsteiner H."/>
            <person name="Kueck U."/>
        </authorList>
    </citation>
    <scope>NUCLEOTIDE SEQUENCE [LARGE SCALE GENOMIC DNA]</scope>
    <source>
        <strain evidence="12">ATCC 11550 / CBS 779.69 / DSM 880 / IAM 14645 / JCM 23072 / IMI 49137</strain>
    </source>
</reference>
<dbReference type="AlphaFoldDB" id="A0A086SVR4"/>
<evidence type="ECO:0000259" key="10">
    <source>
        <dbReference type="PROSITE" id="PS51011"/>
    </source>
</evidence>
<dbReference type="HOGENOM" id="CLU_006783_1_0_1"/>
<keyword evidence="5" id="KW-0010">Activator</keyword>
<feature type="compositionally biased region" description="Basic and acidic residues" evidence="9">
    <location>
        <begin position="355"/>
        <end position="372"/>
    </location>
</feature>
<dbReference type="InterPro" id="IPR039595">
    <property type="entry name" value="TE2IP/Rap1"/>
</dbReference>
<keyword evidence="12" id="KW-1185">Reference proteome</keyword>
<feature type="compositionally biased region" description="Basic and acidic residues" evidence="9">
    <location>
        <begin position="604"/>
        <end position="627"/>
    </location>
</feature>
<evidence type="ECO:0000313" key="12">
    <source>
        <dbReference type="Proteomes" id="UP000029964"/>
    </source>
</evidence>
<dbReference type="InterPro" id="IPR021661">
    <property type="entry name" value="Rap1_C"/>
</dbReference>
<evidence type="ECO:0000256" key="3">
    <source>
        <dbReference type="ARBA" id="ARBA00022895"/>
    </source>
</evidence>
<gene>
    <name evidence="11" type="ORF">ACRE_081020</name>
</gene>
<feature type="compositionally biased region" description="Basic and acidic residues" evidence="9">
    <location>
        <begin position="547"/>
        <end position="559"/>
    </location>
</feature>
<feature type="domain" description="ARID" evidence="10">
    <location>
        <begin position="261"/>
        <end position="350"/>
    </location>
</feature>
<dbReference type="SMART" id="SM00501">
    <property type="entry name" value="BRIGHT"/>
    <property type="match status" value="1"/>
</dbReference>
<feature type="compositionally biased region" description="Polar residues" evidence="9">
    <location>
        <begin position="177"/>
        <end position="193"/>
    </location>
</feature>
<dbReference type="GO" id="GO:0070187">
    <property type="term" value="C:shelterin complex"/>
    <property type="evidence" value="ECO:0007669"/>
    <property type="project" value="TreeGrafter"/>
</dbReference>
<organism evidence="11 12">
    <name type="scientific">Hapsidospora chrysogenum (strain ATCC 11550 / CBS 779.69 / DSM 880 / IAM 14645 / JCM 23072 / IMI 49137)</name>
    <name type="common">Acremonium chrysogenum</name>
    <dbReference type="NCBI Taxonomy" id="857340"/>
    <lineage>
        <taxon>Eukaryota</taxon>
        <taxon>Fungi</taxon>
        <taxon>Dikarya</taxon>
        <taxon>Ascomycota</taxon>
        <taxon>Pezizomycotina</taxon>
        <taxon>Sordariomycetes</taxon>
        <taxon>Hypocreomycetidae</taxon>
        <taxon>Hypocreales</taxon>
        <taxon>Bionectriaceae</taxon>
        <taxon>Hapsidospora</taxon>
    </lineage>
</organism>
<feature type="compositionally biased region" description="Polar residues" evidence="9">
    <location>
        <begin position="579"/>
        <end position="591"/>
    </location>
</feature>
<dbReference type="EMBL" id="JPKY01000141">
    <property type="protein sequence ID" value="KFH41196.1"/>
    <property type="molecule type" value="Genomic_DNA"/>
</dbReference>
<proteinExistence type="inferred from homology"/>
<accession>A0A086SVR4</accession>
<evidence type="ECO:0000256" key="4">
    <source>
        <dbReference type="ARBA" id="ARBA00023015"/>
    </source>
</evidence>
<feature type="compositionally biased region" description="Basic and acidic residues" evidence="9">
    <location>
        <begin position="513"/>
        <end position="530"/>
    </location>
</feature>
<dbReference type="PANTHER" id="PTHR16466">
    <property type="entry name" value="TELOMERE REPEAT-BINDING FACTOR 2-INTERACTING PROTEIN 1"/>
    <property type="match status" value="1"/>
</dbReference>
<dbReference type="InterPro" id="IPR009057">
    <property type="entry name" value="Homeodomain-like_sf"/>
</dbReference>
<dbReference type="CDD" id="cd11655">
    <property type="entry name" value="rap1_myb-like"/>
    <property type="match status" value="1"/>
</dbReference>
<dbReference type="OrthoDB" id="435460at2759"/>
<dbReference type="GO" id="GO:0010833">
    <property type="term" value="P:telomere maintenance via telomere lengthening"/>
    <property type="evidence" value="ECO:0007669"/>
    <property type="project" value="UniProtKB-UniRule"/>
</dbReference>
<evidence type="ECO:0000256" key="7">
    <source>
        <dbReference type="ARBA" id="ARBA00023242"/>
    </source>
</evidence>
<comment type="similarity">
    <text evidence="1 8">Belongs to the RAP1 family.</text>
</comment>
<dbReference type="InterPro" id="IPR036431">
    <property type="entry name" value="ARID_dom_sf"/>
</dbReference>
<feature type="compositionally biased region" description="Polar residues" evidence="9">
    <location>
        <begin position="497"/>
        <end position="512"/>
    </location>
</feature>
<keyword evidence="3 8" id="KW-0779">Telomere</keyword>
<dbReference type="Gene3D" id="1.10.10.2170">
    <property type="match status" value="1"/>
</dbReference>
<evidence type="ECO:0000256" key="9">
    <source>
        <dbReference type="SAM" id="MobiDB-lite"/>
    </source>
</evidence>
<dbReference type="InterPro" id="IPR015010">
    <property type="entry name" value="TERF2IP_Myb"/>
</dbReference>
<comment type="subcellular location">
    <subcellularLocation>
        <location evidence="8">Nucleus</location>
    </subcellularLocation>
    <subcellularLocation>
        <location evidence="8">Chromosome</location>
        <location evidence="8">Telomere</location>
    </subcellularLocation>
</comment>
<dbReference type="GO" id="GO:0031848">
    <property type="term" value="P:protection from non-homologous end joining at telomere"/>
    <property type="evidence" value="ECO:0007669"/>
    <property type="project" value="TreeGrafter"/>
</dbReference>
<dbReference type="SMART" id="SM01014">
    <property type="entry name" value="ARID"/>
    <property type="match status" value="1"/>
</dbReference>
<feature type="compositionally biased region" description="Basic and acidic residues" evidence="9">
    <location>
        <begin position="483"/>
        <end position="496"/>
    </location>
</feature>